<feature type="domain" description="Ppx/GppA phosphatase N-terminal" evidence="2">
    <location>
        <begin position="23"/>
        <end position="313"/>
    </location>
</feature>
<dbReference type="Gene3D" id="1.10.3210.10">
    <property type="entry name" value="Hypothetical protein af1432"/>
    <property type="match status" value="1"/>
</dbReference>
<dbReference type="PANTHER" id="PTHR30005">
    <property type="entry name" value="EXOPOLYPHOSPHATASE"/>
    <property type="match status" value="1"/>
</dbReference>
<dbReference type="FunFam" id="3.30.420.40:FF:000023">
    <property type="entry name" value="Guanosine-5'-triphosphate,3'-diphosphate pyrophosphatase"/>
    <property type="match status" value="1"/>
</dbReference>
<dbReference type="EMBL" id="CAEZWB010000032">
    <property type="protein sequence ID" value="CAB4643606.1"/>
    <property type="molecule type" value="Genomic_DNA"/>
</dbReference>
<dbReference type="InterPro" id="IPR048950">
    <property type="entry name" value="Ppx_GppA_C"/>
</dbReference>
<reference evidence="5" key="1">
    <citation type="submission" date="2020-05" db="EMBL/GenBank/DDBJ databases">
        <authorList>
            <person name="Chiriac C."/>
            <person name="Salcher M."/>
            <person name="Ghai R."/>
            <person name="Kavagutti S V."/>
        </authorList>
    </citation>
    <scope>NUCLEOTIDE SEQUENCE</scope>
</reference>
<name>A0A6J6QEH8_9ZZZZ</name>
<dbReference type="PIRSF" id="PIRSF001267">
    <property type="entry name" value="Pyrophosphatase_GppA_Ppx"/>
    <property type="match status" value="1"/>
</dbReference>
<dbReference type="InterPro" id="IPR030673">
    <property type="entry name" value="PyroPPase_GppA_Ppx"/>
</dbReference>
<evidence type="ECO:0000256" key="1">
    <source>
        <dbReference type="ARBA" id="ARBA00022801"/>
    </source>
</evidence>
<evidence type="ECO:0000259" key="2">
    <source>
        <dbReference type="Pfam" id="PF02541"/>
    </source>
</evidence>
<keyword evidence="1" id="KW-0378">Hydrolase</keyword>
<dbReference type="GO" id="GO:0016462">
    <property type="term" value="F:pyrophosphatase activity"/>
    <property type="evidence" value="ECO:0007669"/>
    <property type="project" value="TreeGrafter"/>
</dbReference>
<organism evidence="5">
    <name type="scientific">freshwater metagenome</name>
    <dbReference type="NCBI Taxonomy" id="449393"/>
    <lineage>
        <taxon>unclassified sequences</taxon>
        <taxon>metagenomes</taxon>
        <taxon>ecological metagenomes</taxon>
    </lineage>
</organism>
<evidence type="ECO:0000313" key="4">
    <source>
        <dbReference type="EMBL" id="CAB4643606.1"/>
    </source>
</evidence>
<dbReference type="CDD" id="cd24006">
    <property type="entry name" value="ASKHA_NBD_PPX_GppA"/>
    <property type="match status" value="1"/>
</dbReference>
<dbReference type="InterPro" id="IPR043129">
    <property type="entry name" value="ATPase_NBD"/>
</dbReference>
<dbReference type="SUPFAM" id="SSF109604">
    <property type="entry name" value="HD-domain/PDEase-like"/>
    <property type="match status" value="1"/>
</dbReference>
<feature type="domain" description="Ppx/GppA phosphatase C-terminal" evidence="3">
    <location>
        <begin position="328"/>
        <end position="481"/>
    </location>
</feature>
<dbReference type="SUPFAM" id="SSF53067">
    <property type="entry name" value="Actin-like ATPase domain"/>
    <property type="match status" value="2"/>
</dbReference>
<gene>
    <name evidence="4" type="ORF">UFOPK2166_00399</name>
    <name evidence="5" type="ORF">UFOPK2657_00435</name>
</gene>
<accession>A0A6J6QEH8</accession>
<proteinExistence type="predicted"/>
<evidence type="ECO:0000313" key="5">
    <source>
        <dbReference type="EMBL" id="CAB4709319.1"/>
    </source>
</evidence>
<dbReference type="EMBL" id="CAEZYG010000053">
    <property type="protein sequence ID" value="CAB4709319.1"/>
    <property type="molecule type" value="Genomic_DNA"/>
</dbReference>
<dbReference type="InterPro" id="IPR003695">
    <property type="entry name" value="Ppx_GppA_N"/>
</dbReference>
<protein>
    <submittedName>
        <fullName evidence="5">Unannotated protein</fullName>
    </submittedName>
</protein>
<dbReference type="Gene3D" id="3.30.420.150">
    <property type="entry name" value="Exopolyphosphatase. Domain 2"/>
    <property type="match status" value="1"/>
</dbReference>
<sequence>MANDADNLTIAALDIGTNSFHMVIAKPVVGGFEVIAREKETVRIGHGSGEMKQLDADAIERGIACLARMRRVADSHGAEIRAVATSAVREAKNKSDFLRRARKEANIEIEVISGVEEARLIHLGALHGIGEPDKTMFLCDIGGGSTEIVLGNEDEEMIARSFKLGAVRLTDRFFSTAALHPSAVGSCRAFVRSTLMVLQSEMAELGHEIAVASSGTAETVAKLIHARSGNAEPKTMNRFAFSGKDISETVKQLASASTVEERQKMFNLEKSRSEIILAGAIILEAISDVFGISTFLYSDYALREGLLIDTLQRRGLGPEASEVDAAMRSVRLLADRCDDRPEHSQHVARIAGQLFDLLHQRLGLDASTRRLLEAGALLANVGVVISHSKHHLHSYYVIRNSELVGLSDREIELIAQVARYHRKGLPKMEHKEFAALDSSDQHTVRALAAILRIAVGLDRTQDGRVKKMSVALTDLDLNISFTTSKKLDNELNEFAANERRSLLAEVLGLRVKISAS</sequence>
<dbReference type="InterPro" id="IPR050273">
    <property type="entry name" value="GppA/Ppx_hydrolase"/>
</dbReference>
<dbReference type="Pfam" id="PF21447">
    <property type="entry name" value="Ppx-GppA_III"/>
    <property type="match status" value="1"/>
</dbReference>
<evidence type="ECO:0000259" key="3">
    <source>
        <dbReference type="Pfam" id="PF21447"/>
    </source>
</evidence>
<dbReference type="PANTHER" id="PTHR30005:SF0">
    <property type="entry name" value="RETROGRADE REGULATION PROTEIN 2"/>
    <property type="match status" value="1"/>
</dbReference>
<dbReference type="AlphaFoldDB" id="A0A6J6QEH8"/>
<dbReference type="Gene3D" id="3.30.420.40">
    <property type="match status" value="1"/>
</dbReference>
<dbReference type="Pfam" id="PF02541">
    <property type="entry name" value="Ppx-GppA"/>
    <property type="match status" value="1"/>
</dbReference>